<proteinExistence type="predicted"/>
<dbReference type="PROSITE" id="PS00188">
    <property type="entry name" value="BIOTIN"/>
    <property type="match status" value="1"/>
</dbReference>
<evidence type="ECO:0000256" key="1">
    <source>
        <dbReference type="ARBA" id="ARBA00005194"/>
    </source>
</evidence>
<dbReference type="InterPro" id="IPR001249">
    <property type="entry name" value="AcCoA_biotinCC"/>
</dbReference>
<dbReference type="EMBL" id="JAZAQF010000001">
    <property type="protein sequence ID" value="MFG3816120.1"/>
    <property type="molecule type" value="Genomic_DNA"/>
</dbReference>
<dbReference type="InterPro" id="IPR000089">
    <property type="entry name" value="Biotin_lipoyl"/>
</dbReference>
<dbReference type="InterPro" id="IPR011053">
    <property type="entry name" value="Single_hybrid_motif"/>
</dbReference>
<dbReference type="Gene3D" id="2.40.50.100">
    <property type="match status" value="1"/>
</dbReference>
<dbReference type="GO" id="GO:0003989">
    <property type="term" value="F:acetyl-CoA carboxylase activity"/>
    <property type="evidence" value="ECO:0007669"/>
    <property type="project" value="UniProtKB-EC"/>
</dbReference>
<keyword evidence="11" id="KW-1185">Reference proteome</keyword>
<feature type="domain" description="Lipoyl-binding" evidence="9">
    <location>
        <begin position="87"/>
        <end position="163"/>
    </location>
</feature>
<dbReference type="SUPFAM" id="SSF51230">
    <property type="entry name" value="Single hybrid motif"/>
    <property type="match status" value="1"/>
</dbReference>
<dbReference type="PANTHER" id="PTHR45266:SF3">
    <property type="entry name" value="OXALOACETATE DECARBOXYLASE ALPHA CHAIN"/>
    <property type="match status" value="1"/>
</dbReference>
<evidence type="ECO:0000256" key="8">
    <source>
        <dbReference type="RuleBase" id="RU364072"/>
    </source>
</evidence>
<evidence type="ECO:0000256" key="3">
    <source>
        <dbReference type="ARBA" id="ARBA00022516"/>
    </source>
</evidence>
<keyword evidence="10" id="KW-0436">Ligase</keyword>
<dbReference type="PRINTS" id="PR01071">
    <property type="entry name" value="ACOABIOTINCC"/>
</dbReference>
<organism evidence="10 11">
    <name type="scientific">Limnothrix redekei LRLZ20PSL1</name>
    <dbReference type="NCBI Taxonomy" id="3112953"/>
    <lineage>
        <taxon>Bacteria</taxon>
        <taxon>Bacillati</taxon>
        <taxon>Cyanobacteriota</taxon>
        <taxon>Cyanophyceae</taxon>
        <taxon>Pseudanabaenales</taxon>
        <taxon>Pseudanabaenaceae</taxon>
        <taxon>Limnothrix</taxon>
    </lineage>
</organism>
<evidence type="ECO:0000313" key="11">
    <source>
        <dbReference type="Proteomes" id="UP001604335"/>
    </source>
</evidence>
<keyword evidence="5 8" id="KW-0443">Lipid metabolism</keyword>
<dbReference type="NCBIfam" id="TIGR00531">
    <property type="entry name" value="BCCP"/>
    <property type="match status" value="1"/>
</dbReference>
<dbReference type="CDD" id="cd06850">
    <property type="entry name" value="biotinyl_domain"/>
    <property type="match status" value="1"/>
</dbReference>
<keyword evidence="4 8" id="KW-0276">Fatty acid metabolism</keyword>
<dbReference type="RefSeq" id="WP_393009784.1">
    <property type="nucleotide sequence ID" value="NZ_JAZAQF010000001.1"/>
</dbReference>
<accession>A0ABW7C4H1</accession>
<keyword evidence="7 8" id="KW-0092">Biotin</keyword>
<dbReference type="InterPro" id="IPR001882">
    <property type="entry name" value="Biotin_BS"/>
</dbReference>
<comment type="function">
    <text evidence="8">This protein is a component of the acetyl coenzyme A carboxylase complex; first, biotin carboxylase catalyzes the carboxylation of the carrier protein and then the transcarboxylase transfers the carboxyl group to form malonyl-CoA.</text>
</comment>
<evidence type="ECO:0000256" key="4">
    <source>
        <dbReference type="ARBA" id="ARBA00022832"/>
    </source>
</evidence>
<evidence type="ECO:0000256" key="2">
    <source>
        <dbReference type="ARBA" id="ARBA00017562"/>
    </source>
</evidence>
<name>A0ABW7C4H1_9CYAN</name>
<keyword evidence="3 8" id="KW-0444">Lipid biosynthesis</keyword>
<dbReference type="PANTHER" id="PTHR45266">
    <property type="entry name" value="OXALOACETATE DECARBOXYLASE ALPHA CHAIN"/>
    <property type="match status" value="1"/>
</dbReference>
<comment type="pathway">
    <text evidence="1 8">Lipid metabolism; fatty acid biosynthesis.</text>
</comment>
<dbReference type="InterPro" id="IPR050709">
    <property type="entry name" value="Biotin_Carboxyl_Carrier/Decarb"/>
</dbReference>
<gene>
    <name evidence="10" type="primary">accB</name>
    <name evidence="10" type="ORF">VPK24_00605</name>
</gene>
<evidence type="ECO:0000256" key="6">
    <source>
        <dbReference type="ARBA" id="ARBA00023160"/>
    </source>
</evidence>
<dbReference type="Proteomes" id="UP001604335">
    <property type="component" value="Unassembled WGS sequence"/>
</dbReference>
<evidence type="ECO:0000259" key="9">
    <source>
        <dbReference type="PROSITE" id="PS50968"/>
    </source>
</evidence>
<sequence>MPLDFDELRELLLVLNQTDIAEVTLKQGDYELTVRKAVAAAAAGTAIAPMAMAAAPIAPAAAPVTMATPLEPAAPPASPPPLNDPKLLEIKSPMVGTFYRAPAPGEPPFVQPGDRIASGQTVCIIEAMKLMNELEAEISGEVVEILVENAQPVEFDQVLMRVRPA</sequence>
<keyword evidence="6 8" id="KW-0275">Fatty acid biosynthesis</keyword>
<dbReference type="PROSITE" id="PS50968">
    <property type="entry name" value="BIOTINYL_LIPOYL"/>
    <property type="match status" value="1"/>
</dbReference>
<comment type="caution">
    <text evidence="10">The sequence shown here is derived from an EMBL/GenBank/DDBJ whole genome shotgun (WGS) entry which is preliminary data.</text>
</comment>
<reference evidence="11" key="1">
    <citation type="journal article" date="2024" name="Algal Res.">
        <title>Biochemical, toxicological and genomic investigation of a high-biomass producing Limnothrix strain isolated from Italian shallow drinking water reservoir.</title>
        <authorList>
            <person name="Simonazzi M."/>
            <person name="Shishido T.K."/>
            <person name="Delbaje E."/>
            <person name="Wahlsten M."/>
            <person name="Fewer D.P."/>
            <person name="Sivonen K."/>
            <person name="Pezzolesi L."/>
            <person name="Pistocchi R."/>
        </authorList>
    </citation>
    <scope>NUCLEOTIDE SEQUENCE [LARGE SCALE GENOMIC DNA]</scope>
    <source>
        <strain evidence="11">LRLZ20PSL1</strain>
    </source>
</reference>
<dbReference type="Pfam" id="PF00364">
    <property type="entry name" value="Biotin_lipoyl"/>
    <property type="match status" value="1"/>
</dbReference>
<evidence type="ECO:0000313" key="10">
    <source>
        <dbReference type="EMBL" id="MFG3816120.1"/>
    </source>
</evidence>
<evidence type="ECO:0000256" key="7">
    <source>
        <dbReference type="ARBA" id="ARBA00023267"/>
    </source>
</evidence>
<evidence type="ECO:0000256" key="5">
    <source>
        <dbReference type="ARBA" id="ARBA00023098"/>
    </source>
</evidence>
<protein>
    <recommendedName>
        <fullName evidence="2 8">Biotin carboxyl carrier protein of acetyl-CoA carboxylase</fullName>
    </recommendedName>
</protein>